<evidence type="ECO:0000313" key="5">
    <source>
        <dbReference type="Proteomes" id="UP000046122"/>
    </source>
</evidence>
<evidence type="ECO:0000313" key="2">
    <source>
        <dbReference type="EMBL" id="CDX22320.1"/>
    </source>
</evidence>
<dbReference type="STRING" id="69974.MPLDJ20_320101"/>
<protein>
    <submittedName>
        <fullName evidence="2">Glyoxalase/bleomycin resistance protein/dioxygenase</fullName>
    </submittedName>
</protein>
<dbReference type="Pfam" id="PF00903">
    <property type="entry name" value="Glyoxalase"/>
    <property type="match status" value="1"/>
</dbReference>
<organism evidence="2 4">
    <name type="scientific">Mesorhizobium plurifarium</name>
    <dbReference type="NCBI Taxonomy" id="69974"/>
    <lineage>
        <taxon>Bacteria</taxon>
        <taxon>Pseudomonadati</taxon>
        <taxon>Pseudomonadota</taxon>
        <taxon>Alphaproteobacteria</taxon>
        <taxon>Hyphomicrobiales</taxon>
        <taxon>Phyllobacteriaceae</taxon>
        <taxon>Mesorhizobium</taxon>
    </lineage>
</organism>
<reference evidence="4" key="1">
    <citation type="submission" date="2014-08" db="EMBL/GenBank/DDBJ databases">
        <authorList>
            <person name="Moulin L."/>
        </authorList>
    </citation>
    <scope>NUCLEOTIDE SEQUENCE [LARGE SCALE GENOMIC DNA]</scope>
</reference>
<keyword evidence="2" id="KW-0223">Dioxygenase</keyword>
<accession>A0A090FTW8</accession>
<dbReference type="EMBL" id="CCMZ01000033">
    <property type="protein sequence ID" value="CDX22320.1"/>
    <property type="molecule type" value="Genomic_DNA"/>
</dbReference>
<evidence type="ECO:0000259" key="1">
    <source>
        <dbReference type="PROSITE" id="PS51819"/>
    </source>
</evidence>
<dbReference type="InterPro" id="IPR037523">
    <property type="entry name" value="VOC_core"/>
</dbReference>
<dbReference type="PROSITE" id="PS51819">
    <property type="entry name" value="VOC"/>
    <property type="match status" value="1"/>
</dbReference>
<sequence>MNFVSTRIITADVKRLVAFYEMATGIKLTLYTEDFAELVTEAGTLAIGSTRTLRLFGGDNVASPAENRTAIIEFRVADVDEQYRRLGGLIDGALVQAPTTMPWGNRSLLFRDPDGNLVNFFTPVTAEAIAKFER</sequence>
<keyword evidence="2" id="KW-0560">Oxidoreductase</keyword>
<dbReference type="Proteomes" id="UP000045285">
    <property type="component" value="Unassembled WGS sequence"/>
</dbReference>
<feature type="domain" description="VOC" evidence="1">
    <location>
        <begin position="1"/>
        <end position="123"/>
    </location>
</feature>
<dbReference type="SUPFAM" id="SSF54593">
    <property type="entry name" value="Glyoxalase/Bleomycin resistance protein/Dihydroxybiphenyl dioxygenase"/>
    <property type="match status" value="1"/>
</dbReference>
<reference evidence="2 5" key="2">
    <citation type="submission" date="2014-08" db="EMBL/GenBank/DDBJ databases">
        <authorList>
            <person name="Moulin Lionel"/>
        </authorList>
    </citation>
    <scope>NUCLEOTIDE SEQUENCE [LARGE SCALE GENOMIC DNA]</scope>
</reference>
<dbReference type="InterPro" id="IPR029068">
    <property type="entry name" value="Glyas_Bleomycin-R_OHBP_Dase"/>
</dbReference>
<dbReference type="GO" id="GO:0051213">
    <property type="term" value="F:dioxygenase activity"/>
    <property type="evidence" value="ECO:0007669"/>
    <property type="project" value="UniProtKB-KW"/>
</dbReference>
<keyword evidence="4" id="KW-1185">Reference proteome</keyword>
<dbReference type="InterPro" id="IPR004360">
    <property type="entry name" value="Glyas_Fos-R_dOase_dom"/>
</dbReference>
<dbReference type="Gene3D" id="3.10.180.10">
    <property type="entry name" value="2,3-Dihydroxybiphenyl 1,2-Dioxygenase, domain 1"/>
    <property type="match status" value="1"/>
</dbReference>
<proteinExistence type="predicted"/>
<evidence type="ECO:0000313" key="4">
    <source>
        <dbReference type="Proteomes" id="UP000045285"/>
    </source>
</evidence>
<evidence type="ECO:0000313" key="3">
    <source>
        <dbReference type="EMBL" id="CDX61772.1"/>
    </source>
</evidence>
<dbReference type="AlphaFoldDB" id="A0A090FTW8"/>
<gene>
    <name evidence="2" type="ORF">MPL3356_390248</name>
    <name evidence="3" type="ORF">MPL3365_70097</name>
</gene>
<name>A0A090FTW8_MESPL</name>
<dbReference type="Proteomes" id="UP000046122">
    <property type="component" value="Unassembled WGS sequence"/>
</dbReference>
<dbReference type="EMBL" id="CCNE01000065">
    <property type="protein sequence ID" value="CDX61772.1"/>
    <property type="molecule type" value="Genomic_DNA"/>
</dbReference>